<dbReference type="EMBL" id="FPAT01000002">
    <property type="protein sequence ID" value="SFT48328.1"/>
    <property type="molecule type" value="Genomic_DNA"/>
</dbReference>
<proteinExistence type="predicted"/>
<name>A0A1I6YD55_9ACTN</name>
<gene>
    <name evidence="1" type="ORF">SAMN04487904_102423</name>
</gene>
<keyword evidence="2" id="KW-1185">Reference proteome</keyword>
<organism evidence="1 2">
    <name type="scientific">Actinopolyspora righensis</name>
    <dbReference type="NCBI Taxonomy" id="995060"/>
    <lineage>
        <taxon>Bacteria</taxon>
        <taxon>Bacillati</taxon>
        <taxon>Actinomycetota</taxon>
        <taxon>Actinomycetes</taxon>
        <taxon>Actinopolysporales</taxon>
        <taxon>Actinopolysporaceae</taxon>
        <taxon>Actinopolyspora</taxon>
        <taxon>Actinopolyspora alba group</taxon>
    </lineage>
</organism>
<dbReference type="Proteomes" id="UP000199165">
    <property type="component" value="Unassembled WGS sequence"/>
</dbReference>
<sequence>MPLSGTQFLNGIAEHGIPASWDEFGTYMSQDGALVTHLVAAVREVHNTGSDQARDATLRLFDEKRGNLAAARNLLADRIVAYRESGRWAELDAVVRSADVDQLIDSMRVHFGLHPFPIALESVRFNFEYVRQHGFEAFYRMTDEYLFEIERLTTEARTAFETEPIGESFPPFWLYKLDMVSTEVPSHCHICQNLITFAERALDDDRGSSFA</sequence>
<evidence type="ECO:0000313" key="1">
    <source>
        <dbReference type="EMBL" id="SFT48328.1"/>
    </source>
</evidence>
<reference evidence="2" key="1">
    <citation type="submission" date="2016-10" db="EMBL/GenBank/DDBJ databases">
        <authorList>
            <person name="Varghese N."/>
            <person name="Submissions S."/>
        </authorList>
    </citation>
    <scope>NUCLEOTIDE SEQUENCE [LARGE SCALE GENOMIC DNA]</scope>
    <source>
        <strain evidence="2">DSM 45501</strain>
    </source>
</reference>
<dbReference type="RefSeq" id="WP_092974684.1">
    <property type="nucleotide sequence ID" value="NZ_FPAT01000002.1"/>
</dbReference>
<protein>
    <submittedName>
        <fullName evidence="1">Uncharacterized protein</fullName>
    </submittedName>
</protein>
<dbReference type="AlphaFoldDB" id="A0A1I6YD55"/>
<accession>A0A1I6YD55</accession>
<evidence type="ECO:0000313" key="2">
    <source>
        <dbReference type="Proteomes" id="UP000199165"/>
    </source>
</evidence>
<dbReference type="STRING" id="995060.SAMN04487904_102423"/>